<dbReference type="GO" id="GO:0009092">
    <property type="term" value="P:homoserine metabolic process"/>
    <property type="evidence" value="ECO:0007669"/>
    <property type="project" value="TreeGrafter"/>
</dbReference>
<keyword evidence="1" id="KW-0808">Transferase</keyword>
<reference evidence="1 2" key="2">
    <citation type="journal article" date="2016" name="Genome Announc.">
        <title>Complete Genome Sequences of the Obligate Symbionts 'Candidatus Sulcia muelleri' and 'Ca. Nasuia deltocephalinicola' from the Pestiferous Leafhopper Macrosteles quadripunctulatus (Hemiptera: Cicadellidae).</title>
        <authorList>
            <person name="Bennett G.M."/>
            <person name="Abba S."/>
            <person name="Kube M."/>
            <person name="Marzachi C."/>
        </authorList>
    </citation>
    <scope>NUCLEOTIDE SEQUENCE [LARGE SCALE GENOMIC DNA]</scope>
    <source>
        <strain evidence="1 2">PUNC</strain>
    </source>
</reference>
<dbReference type="PANTHER" id="PTHR32268">
    <property type="entry name" value="HOMOSERINE O-ACETYLTRANSFERASE"/>
    <property type="match status" value="1"/>
</dbReference>
<dbReference type="Gene3D" id="1.10.1740.110">
    <property type="match status" value="1"/>
</dbReference>
<dbReference type="Gene3D" id="3.40.50.1820">
    <property type="entry name" value="alpha/beta hydrolase"/>
    <property type="match status" value="1"/>
</dbReference>
<dbReference type="InterPro" id="IPR029058">
    <property type="entry name" value="AB_hydrolase_fold"/>
</dbReference>
<dbReference type="EMBL" id="CP013211">
    <property type="protein sequence ID" value="ALP70008.1"/>
    <property type="molecule type" value="Genomic_DNA"/>
</dbReference>
<dbReference type="OrthoDB" id="9859536at2"/>
<gene>
    <name evidence="1" type="ORF">ASU29_091</name>
</gene>
<dbReference type="GO" id="GO:0004414">
    <property type="term" value="F:homoserine O-acetyltransferase activity"/>
    <property type="evidence" value="ECO:0007669"/>
    <property type="project" value="TreeGrafter"/>
</dbReference>
<dbReference type="Proteomes" id="UP000055684">
    <property type="component" value="Chromosome"/>
</dbReference>
<organism evidence="1 2">
    <name type="scientific">Candidatus Nasuia deltocephalincola</name>
    <dbReference type="NCBI Taxonomy" id="1160784"/>
    <lineage>
        <taxon>Bacteria</taxon>
        <taxon>Pseudomonadati</taxon>
        <taxon>Pseudomonadota</taxon>
        <taxon>Betaproteobacteria</taxon>
        <taxon>Candidatus Nasuia</taxon>
    </lineage>
</organism>
<protein>
    <submittedName>
        <fullName evidence="1">Homoserine O-acetyltransferase</fullName>
    </submittedName>
</protein>
<dbReference type="InterPro" id="IPR008220">
    <property type="entry name" value="HAT_MetX-like"/>
</dbReference>
<evidence type="ECO:0000313" key="1">
    <source>
        <dbReference type="EMBL" id="ALP70008.1"/>
    </source>
</evidence>
<dbReference type="SUPFAM" id="SSF53474">
    <property type="entry name" value="alpha/beta-Hydrolases"/>
    <property type="match status" value="1"/>
</dbReference>
<reference evidence="2" key="1">
    <citation type="submission" date="2015-11" db="EMBL/GenBank/DDBJ databases">
        <title>Complete genome sequences of the obligate symbionts Candidatus Sulcia muelleri and Candidatus Nasuia deltocephalinicola from the pestiferous leafhopper, Macrosteles quadripunctulatus (Hemiptera: Cicadellidae).</title>
        <authorList>
            <person name="Bennett G.M."/>
            <person name="Abba S."/>
            <person name="Kube M."/>
            <person name="Marzachi C."/>
        </authorList>
    </citation>
    <scope>NUCLEOTIDE SEQUENCE [LARGE SCALE GENOMIC DNA]</scope>
    <source>
        <strain evidence="2">PUNC</strain>
    </source>
</reference>
<evidence type="ECO:0000313" key="2">
    <source>
        <dbReference type="Proteomes" id="UP000055684"/>
    </source>
</evidence>
<accession>A0A0S2UP66</accession>
<proteinExistence type="predicted"/>
<dbReference type="AlphaFoldDB" id="A0A0S2UP66"/>
<dbReference type="GO" id="GO:0009086">
    <property type="term" value="P:methionine biosynthetic process"/>
    <property type="evidence" value="ECO:0007669"/>
    <property type="project" value="TreeGrafter"/>
</dbReference>
<dbReference type="PANTHER" id="PTHR32268:SF11">
    <property type="entry name" value="HOMOSERINE O-ACETYLTRANSFERASE"/>
    <property type="match status" value="1"/>
</dbReference>
<name>A0A0S2UP66_9PROT</name>
<sequence>MIIIQKKINIKFFIWKKIFKINKNYIKNFKIVCDIKNINLNRNIIVFNALNSSKLCYGVYKLNMYNVGWWDRIIKIFNNFKIICFNDLGSSYGSNTINIKNVFKNYLSFLILNYNNLLKLKKNLLKKIKINKFFFNLGGSLGGIKSFIFKILYNKYIKFNLYIATSLFESIKNKIQKNVNKNLIKLNIIYNKYFKNFKNLKILKLIRKINSIEYLSNQDIINKFKKTFIKYKIKKFKKNIFKYLNYKNKKFIKYFKIKSYLNLIKIKIKLKILKIFNKLKNKNIILMFKYDKKFNIKDSLITIKYLLNFELMFNIKIINIKSGHDSFLKSNIFYSRFFKNLKCFSEW</sequence>